<keyword evidence="5" id="KW-1090">Inhibition of host innate immune response by virus</keyword>
<keyword evidence="7" id="KW-0863">Zinc-finger</keyword>
<keyword evidence="8" id="KW-0862">Zinc</keyword>
<dbReference type="InterPro" id="IPR002568">
    <property type="entry name" value="Carla-bd"/>
</dbReference>
<keyword evidence="9" id="KW-0238">DNA-binding</keyword>
<keyword evidence="11" id="KW-0167">Capsid protein</keyword>
<dbReference type="GO" id="GO:0052170">
    <property type="term" value="P:symbiont-mediated suppression of host innate immune response"/>
    <property type="evidence" value="ECO:0007669"/>
    <property type="project" value="UniProtKB-KW"/>
</dbReference>
<dbReference type="Pfam" id="PF01623">
    <property type="entry name" value="Carla_C4"/>
    <property type="match status" value="1"/>
</dbReference>
<dbReference type="GO" id="GO:0019028">
    <property type="term" value="C:viral capsid"/>
    <property type="evidence" value="ECO:0007669"/>
    <property type="project" value="UniProtKB-KW"/>
</dbReference>
<name>Q67688_9VIRU</name>
<organism evidence="11">
    <name type="scientific">Garlic virus 1</name>
    <dbReference type="NCBI Taxonomy" id="37779"/>
    <lineage>
        <taxon>Viruses</taxon>
        <taxon>Riboviria</taxon>
        <taxon>Orthornavirae</taxon>
        <taxon>Kitrinoviricota</taxon>
        <taxon>Alsuviricetes</taxon>
        <taxon>Tymovirales</taxon>
        <taxon>Betaflexiviridae</taxon>
        <taxon>Quinvirinae</taxon>
        <taxon>Carlavirus</taxon>
        <taxon>Carlavirus latensascalonici</taxon>
        <taxon>Shallot latent virus</taxon>
    </lineage>
</organism>
<dbReference type="EMBL" id="D28591">
    <property type="protein sequence ID" value="BAA05927.1"/>
    <property type="molecule type" value="Genomic_RNA"/>
</dbReference>
<evidence type="ECO:0000256" key="7">
    <source>
        <dbReference type="ARBA" id="ARBA00022771"/>
    </source>
</evidence>
<keyword evidence="3" id="KW-0941">Suppressor of RNA silencing</keyword>
<evidence type="ECO:0000256" key="8">
    <source>
        <dbReference type="ARBA" id="ARBA00022833"/>
    </source>
</evidence>
<evidence type="ECO:0000256" key="5">
    <source>
        <dbReference type="ARBA" id="ARBA00022632"/>
    </source>
</evidence>
<evidence type="ECO:0000256" key="10">
    <source>
        <dbReference type="ARBA" id="ARBA00023280"/>
    </source>
</evidence>
<protein>
    <recommendedName>
        <fullName evidence="2">RNA silencing suppressor</fullName>
    </recommendedName>
</protein>
<keyword evidence="4" id="KW-0945">Host-virus interaction</keyword>
<dbReference type="GO" id="GO:0003677">
    <property type="term" value="F:DNA binding"/>
    <property type="evidence" value="ECO:0007669"/>
    <property type="project" value="UniProtKB-KW"/>
</dbReference>
<evidence type="ECO:0000256" key="1">
    <source>
        <dbReference type="ARBA" id="ARBA00006158"/>
    </source>
</evidence>
<evidence type="ECO:0000256" key="2">
    <source>
        <dbReference type="ARBA" id="ARBA00017202"/>
    </source>
</evidence>
<keyword evidence="6" id="KW-0479">Metal-binding</keyword>
<keyword evidence="11" id="KW-0946">Virion</keyword>
<evidence type="ECO:0000313" key="11">
    <source>
        <dbReference type="EMBL" id="BAA05927.1"/>
    </source>
</evidence>
<reference evidence="11" key="1">
    <citation type="journal article" date="1994" name="Phytopathology">
        <title>Nucleotide sequences of the 3' regions of two major viruses from mosaic-diseased garlic: molecular evidence of mixed infection by a potyvirus and a carlavirus.</title>
        <authorList>
            <person name="Nagakubo T."/>
            <person name="Kubo M."/>
            <person name="Oeda K."/>
        </authorList>
    </citation>
    <scope>NUCLEOTIDE SEQUENCE</scope>
</reference>
<proteinExistence type="inferred from homology"/>
<keyword evidence="10" id="KW-0899">Viral immunoevasion</keyword>
<comment type="similarity">
    <text evidence="1">Belongs to the carlaviruses nucleic acid-binding protein family.</text>
</comment>
<accession>Q67688</accession>
<dbReference type="GO" id="GO:0008270">
    <property type="term" value="F:zinc ion binding"/>
    <property type="evidence" value="ECO:0007669"/>
    <property type="project" value="UniProtKB-KW"/>
</dbReference>
<sequence>MFSKTQFQRESMLIKQRTYRRLLRAIFKLHTNKNCVDVIDIIVNKIVCGCTGASKYARARRAKSIGRCPRCFRCAPGFYFTKNCDTKNCTPGISYNEKVKNFIVDGVNNVKPYYSSWLVAHKT</sequence>
<evidence type="ECO:0000256" key="6">
    <source>
        <dbReference type="ARBA" id="ARBA00022723"/>
    </source>
</evidence>
<dbReference type="GO" id="GO:0006355">
    <property type="term" value="P:regulation of DNA-templated transcription"/>
    <property type="evidence" value="ECO:0007669"/>
    <property type="project" value="InterPro"/>
</dbReference>
<evidence type="ECO:0000256" key="4">
    <source>
        <dbReference type="ARBA" id="ARBA00022581"/>
    </source>
</evidence>
<evidence type="ECO:0000256" key="9">
    <source>
        <dbReference type="ARBA" id="ARBA00023125"/>
    </source>
</evidence>
<evidence type="ECO:0000256" key="3">
    <source>
        <dbReference type="ARBA" id="ARBA00022463"/>
    </source>
</evidence>